<dbReference type="Proteomes" id="UP000054995">
    <property type="component" value="Unassembled WGS sequence"/>
</dbReference>
<organism evidence="1 2">
    <name type="scientific">Trichinella pseudospiralis</name>
    <name type="common">Parasitic roundworm</name>
    <dbReference type="NCBI Taxonomy" id="6337"/>
    <lineage>
        <taxon>Eukaryota</taxon>
        <taxon>Metazoa</taxon>
        <taxon>Ecdysozoa</taxon>
        <taxon>Nematoda</taxon>
        <taxon>Enoplea</taxon>
        <taxon>Dorylaimia</taxon>
        <taxon>Trichinellida</taxon>
        <taxon>Trichinellidae</taxon>
        <taxon>Trichinella</taxon>
    </lineage>
</organism>
<protein>
    <submittedName>
        <fullName evidence="1">Uncharacterized protein</fullName>
    </submittedName>
</protein>
<dbReference type="AlphaFoldDB" id="A0A0V1F610"/>
<evidence type="ECO:0000313" key="2">
    <source>
        <dbReference type="Proteomes" id="UP000054995"/>
    </source>
</evidence>
<accession>A0A0V1F610</accession>
<comment type="caution">
    <text evidence="1">The sequence shown here is derived from an EMBL/GenBank/DDBJ whole genome shotgun (WGS) entry which is preliminary data.</text>
</comment>
<name>A0A0V1F610_TRIPS</name>
<sequence>MLVAPDGYWSKQWVLVKMTTCSNTVVQTFSQLRSHFLAWKQNPNTVLWSDASRSNRQIICVAVRSTPCRTLLEIVVAVLSSRFRRNLLFFSVFLQLAATALGPRTAEHTCFNCFCCKGVSMHSDCPCQYTMQSQRLH</sequence>
<proteinExistence type="predicted"/>
<gene>
    <name evidence="1" type="ORF">T4D_9860</name>
</gene>
<reference evidence="1 2" key="1">
    <citation type="submission" date="2015-01" db="EMBL/GenBank/DDBJ databases">
        <title>Evolution of Trichinella species and genotypes.</title>
        <authorList>
            <person name="Korhonen P.K."/>
            <person name="Edoardo P."/>
            <person name="Giuseppe L.R."/>
            <person name="Gasser R.B."/>
        </authorList>
    </citation>
    <scope>NUCLEOTIDE SEQUENCE [LARGE SCALE GENOMIC DNA]</scope>
    <source>
        <strain evidence="1">ISS470</strain>
    </source>
</reference>
<keyword evidence="2" id="KW-1185">Reference proteome</keyword>
<evidence type="ECO:0000313" key="1">
    <source>
        <dbReference type="EMBL" id="KRY81606.1"/>
    </source>
</evidence>
<dbReference type="EMBL" id="JYDT01000215">
    <property type="protein sequence ID" value="KRY81606.1"/>
    <property type="molecule type" value="Genomic_DNA"/>
</dbReference>